<dbReference type="AlphaFoldDB" id="A0A1Y0IRD4"/>
<dbReference type="OrthoDB" id="2376425at2"/>
<keyword evidence="2" id="KW-1185">Reference proteome</keyword>
<organism evidence="1 2">
    <name type="scientific">Tumebacillus avium</name>
    <dbReference type="NCBI Taxonomy" id="1903704"/>
    <lineage>
        <taxon>Bacteria</taxon>
        <taxon>Bacillati</taxon>
        <taxon>Bacillota</taxon>
        <taxon>Bacilli</taxon>
        <taxon>Bacillales</taxon>
        <taxon>Alicyclobacillaceae</taxon>
        <taxon>Tumebacillus</taxon>
    </lineage>
</organism>
<name>A0A1Y0IRD4_9BACL</name>
<gene>
    <name evidence="1" type="ORF">CBW65_13500</name>
</gene>
<proteinExistence type="predicted"/>
<evidence type="ECO:0000313" key="1">
    <source>
        <dbReference type="EMBL" id="ARU61933.1"/>
    </source>
</evidence>
<accession>A0A1Y0IRD4</accession>
<evidence type="ECO:0008006" key="3">
    <source>
        <dbReference type="Google" id="ProtNLM"/>
    </source>
</evidence>
<dbReference type="EMBL" id="CP021434">
    <property type="protein sequence ID" value="ARU61933.1"/>
    <property type="molecule type" value="Genomic_DNA"/>
</dbReference>
<dbReference type="KEGG" id="tum:CBW65_13500"/>
<protein>
    <recommendedName>
        <fullName evidence="3">DUF4367 domain-containing protein</fullName>
    </recommendedName>
</protein>
<dbReference type="Proteomes" id="UP000195437">
    <property type="component" value="Chromosome"/>
</dbReference>
<reference evidence="2" key="1">
    <citation type="submission" date="2017-05" db="EMBL/GenBank/DDBJ databases">
        <authorList>
            <person name="Sung H."/>
        </authorList>
    </citation>
    <scope>NUCLEOTIDE SEQUENCE [LARGE SCALE GENOMIC DNA]</scope>
    <source>
        <strain evidence="2">AR23208</strain>
    </source>
</reference>
<dbReference type="RefSeq" id="WP_087457302.1">
    <property type="nucleotide sequence ID" value="NZ_CP021434.1"/>
</dbReference>
<sequence length="82" mass="9362">MQMPKEWTETEVPEGGTLLRKEIYEYQTEKGDFNIEVYENLKGEFYAIGTPVDGDKLIVYGSNLTTSRALALSVVLDKIERE</sequence>
<evidence type="ECO:0000313" key="2">
    <source>
        <dbReference type="Proteomes" id="UP000195437"/>
    </source>
</evidence>